<feature type="binding site" evidence="3">
    <location>
        <position position="155"/>
    </location>
    <ligand>
        <name>a divalent metal cation</name>
        <dbReference type="ChEBI" id="CHEBI:60240"/>
        <label>2</label>
    </ligand>
</feature>
<dbReference type="PANTHER" id="PTHR46124:SF2">
    <property type="entry name" value="D-AMINOACYL-TRNA DEACYLASE"/>
    <property type="match status" value="1"/>
</dbReference>
<feature type="binding site" evidence="3">
    <location>
        <position position="7"/>
    </location>
    <ligand>
        <name>a divalent metal cation</name>
        <dbReference type="ChEBI" id="CHEBI:60240"/>
        <label>1</label>
    </ligand>
</feature>
<dbReference type="Gene3D" id="3.20.20.140">
    <property type="entry name" value="Metal-dependent hydrolases"/>
    <property type="match status" value="1"/>
</dbReference>
<evidence type="ECO:0000313" key="5">
    <source>
        <dbReference type="Proteomes" id="UP000189857"/>
    </source>
</evidence>
<dbReference type="PANTHER" id="PTHR46124">
    <property type="entry name" value="D-AMINOACYL-TRNA DEACYLASE"/>
    <property type="match status" value="1"/>
</dbReference>
<gene>
    <name evidence="4" type="ORF">SAMN02745110_00463</name>
</gene>
<dbReference type="RefSeq" id="WP_078786135.1">
    <property type="nucleotide sequence ID" value="NZ_FMTO01000003.1"/>
</dbReference>
<dbReference type="PIRSF" id="PIRSF005902">
    <property type="entry name" value="DNase_TatD"/>
    <property type="match status" value="1"/>
</dbReference>
<dbReference type="NCBIfam" id="TIGR00010">
    <property type="entry name" value="YchF/TatD family DNA exonuclease"/>
    <property type="match status" value="1"/>
</dbReference>
<dbReference type="SUPFAM" id="SSF51556">
    <property type="entry name" value="Metallo-dependent hydrolases"/>
    <property type="match status" value="1"/>
</dbReference>
<dbReference type="PROSITE" id="PS01091">
    <property type="entry name" value="TATD_3"/>
    <property type="match status" value="1"/>
</dbReference>
<protein>
    <submittedName>
        <fullName evidence="4">TatD DNase family protein</fullName>
    </submittedName>
</protein>
<evidence type="ECO:0000313" key="4">
    <source>
        <dbReference type="EMBL" id="SJZ43367.1"/>
    </source>
</evidence>
<keyword evidence="2" id="KW-0378">Hydrolase</keyword>
<dbReference type="AlphaFoldDB" id="A0A1T4KLW4"/>
<proteinExistence type="predicted"/>
<keyword evidence="1 3" id="KW-0479">Metal-binding</keyword>
<evidence type="ECO:0000256" key="2">
    <source>
        <dbReference type="ARBA" id="ARBA00022801"/>
    </source>
</evidence>
<evidence type="ECO:0000256" key="3">
    <source>
        <dbReference type="PIRSR" id="PIRSR005902-1"/>
    </source>
</evidence>
<dbReference type="InterPro" id="IPR015991">
    <property type="entry name" value="TatD/YcfH-like"/>
</dbReference>
<dbReference type="OrthoDB" id="9810005at2"/>
<feature type="binding site" evidence="3">
    <location>
        <position position="205"/>
    </location>
    <ligand>
        <name>a divalent metal cation</name>
        <dbReference type="ChEBI" id="CHEBI:60240"/>
        <label>1</label>
    </ligand>
</feature>
<dbReference type="GO" id="GO:0004536">
    <property type="term" value="F:DNA nuclease activity"/>
    <property type="evidence" value="ECO:0007669"/>
    <property type="project" value="InterPro"/>
</dbReference>
<dbReference type="GO" id="GO:0016788">
    <property type="term" value="F:hydrolase activity, acting on ester bonds"/>
    <property type="evidence" value="ECO:0007669"/>
    <property type="project" value="InterPro"/>
</dbReference>
<dbReference type="GO" id="GO:0046872">
    <property type="term" value="F:metal ion binding"/>
    <property type="evidence" value="ECO:0007669"/>
    <property type="project" value="UniProtKB-KW"/>
</dbReference>
<dbReference type="InterPro" id="IPR001130">
    <property type="entry name" value="TatD-like"/>
</dbReference>
<dbReference type="InterPro" id="IPR018228">
    <property type="entry name" value="DNase_TatD-rel_CS"/>
</dbReference>
<dbReference type="Pfam" id="PF01026">
    <property type="entry name" value="TatD_DNase"/>
    <property type="match status" value="1"/>
</dbReference>
<dbReference type="Proteomes" id="UP000189857">
    <property type="component" value="Unassembled WGS sequence"/>
</dbReference>
<keyword evidence="5" id="KW-1185">Reference proteome</keyword>
<reference evidence="4 5" key="1">
    <citation type="submission" date="2017-02" db="EMBL/GenBank/DDBJ databases">
        <authorList>
            <person name="Peterson S.W."/>
        </authorList>
    </citation>
    <scope>NUCLEOTIDE SEQUENCE [LARGE SCALE GENOMIC DNA]</scope>
    <source>
        <strain evidence="4 5">ATCC 17233</strain>
    </source>
</reference>
<organism evidence="4 5">
    <name type="scientific">Eubacterium ruminantium</name>
    <dbReference type="NCBI Taxonomy" id="42322"/>
    <lineage>
        <taxon>Bacteria</taxon>
        <taxon>Bacillati</taxon>
        <taxon>Bacillota</taxon>
        <taxon>Clostridia</taxon>
        <taxon>Eubacteriales</taxon>
        <taxon>Eubacteriaceae</taxon>
        <taxon>Eubacterium</taxon>
    </lineage>
</organism>
<dbReference type="InterPro" id="IPR032466">
    <property type="entry name" value="Metal_Hydrolase"/>
</dbReference>
<feature type="binding site" evidence="3">
    <location>
        <position position="9"/>
    </location>
    <ligand>
        <name>a divalent metal cation</name>
        <dbReference type="ChEBI" id="CHEBI:60240"/>
        <label>1</label>
    </ligand>
</feature>
<sequence>MKIFETHAHYDDDAFDDDREELIEKMHASGIEKIVNIGANMNSSRVTVELADKYDFFYGAVGVHPSDTDEMVEKDIDELRKMVTDNDKIVAIGEIGLDYHYDEPSKELQQKWFKAQIELAKELNVPIVVHSRDAANDTVKIMEECAAGEAGGVIHCFSYTKEMAERFVKMGFYIGVGGVVTFKNGRKLVETVEAIPIERIVIETDSPYLSPEPLRGKRNSSLNLRNVIAKIAEIKGISAEEVAEITYKNAFDMYRIK</sequence>
<feature type="binding site" evidence="3">
    <location>
        <position position="130"/>
    </location>
    <ligand>
        <name>a divalent metal cation</name>
        <dbReference type="ChEBI" id="CHEBI:60240"/>
        <label>2</label>
    </ligand>
</feature>
<dbReference type="CDD" id="cd01310">
    <property type="entry name" value="TatD_DNAse"/>
    <property type="match status" value="1"/>
</dbReference>
<dbReference type="EMBL" id="FUXA01000004">
    <property type="protein sequence ID" value="SJZ43367.1"/>
    <property type="molecule type" value="Genomic_DNA"/>
</dbReference>
<accession>A0A1T4KLW4</accession>
<evidence type="ECO:0000256" key="1">
    <source>
        <dbReference type="ARBA" id="ARBA00022723"/>
    </source>
</evidence>
<name>A0A1T4KLW4_9FIRM</name>
<feature type="binding site" evidence="3">
    <location>
        <position position="94"/>
    </location>
    <ligand>
        <name>a divalent metal cation</name>
        <dbReference type="ChEBI" id="CHEBI:60240"/>
        <label>1</label>
    </ligand>
</feature>
<dbReference type="FunFam" id="3.20.20.140:FF:000005">
    <property type="entry name" value="TatD family hydrolase"/>
    <property type="match status" value="1"/>
</dbReference>